<dbReference type="RefSeq" id="XP_020049974.1">
    <property type="nucleotide sequence ID" value="XM_020194847.1"/>
</dbReference>
<protein>
    <submittedName>
        <fullName evidence="1">Uncharacterized protein</fullName>
    </submittedName>
</protein>
<accession>A0A1D2VQ47</accession>
<organism evidence="1 2">
    <name type="scientific">Ascoidea rubescens DSM 1968</name>
    <dbReference type="NCBI Taxonomy" id="1344418"/>
    <lineage>
        <taxon>Eukaryota</taxon>
        <taxon>Fungi</taxon>
        <taxon>Dikarya</taxon>
        <taxon>Ascomycota</taxon>
        <taxon>Saccharomycotina</taxon>
        <taxon>Saccharomycetes</taxon>
        <taxon>Ascoideaceae</taxon>
        <taxon>Ascoidea</taxon>
    </lineage>
</organism>
<name>A0A1D2VQ47_9ASCO</name>
<dbReference type="InParanoid" id="A0A1D2VQ47"/>
<keyword evidence="2" id="KW-1185">Reference proteome</keyword>
<reference evidence="2" key="1">
    <citation type="submission" date="2016-05" db="EMBL/GenBank/DDBJ databases">
        <title>Comparative genomics of biotechnologically important yeasts.</title>
        <authorList>
            <consortium name="DOE Joint Genome Institute"/>
            <person name="Riley R."/>
            <person name="Haridas S."/>
            <person name="Wolfe K.H."/>
            <person name="Lopes M.R."/>
            <person name="Hittinger C.T."/>
            <person name="Goker M."/>
            <person name="Salamov A."/>
            <person name="Wisecaver J."/>
            <person name="Long T.M."/>
            <person name="Aerts A.L."/>
            <person name="Barry K."/>
            <person name="Choi C."/>
            <person name="Clum A."/>
            <person name="Coughlan A.Y."/>
            <person name="Deshpande S."/>
            <person name="Douglass A.P."/>
            <person name="Hanson S.J."/>
            <person name="Klenk H.-P."/>
            <person name="Labutti K."/>
            <person name="Lapidus A."/>
            <person name="Lindquist E."/>
            <person name="Lipzen A."/>
            <person name="Meier-Kolthoff J.P."/>
            <person name="Ohm R.A."/>
            <person name="Otillar R.P."/>
            <person name="Pangilinan J."/>
            <person name="Peng Y."/>
            <person name="Rokas A."/>
            <person name="Rosa C.A."/>
            <person name="Scheuner C."/>
            <person name="Sibirny A.A."/>
            <person name="Slot J.C."/>
            <person name="Stielow J.B."/>
            <person name="Sun H."/>
            <person name="Kurtzman C.P."/>
            <person name="Blackwell M."/>
            <person name="Grigoriev I.V."/>
            <person name="Jeffries T.W."/>
        </authorList>
    </citation>
    <scope>NUCLEOTIDE SEQUENCE [LARGE SCALE GENOMIC DNA]</scope>
    <source>
        <strain evidence="2">DSM 1968</strain>
    </source>
</reference>
<gene>
    <name evidence="1" type="ORF">ASCRUDRAFT_83592</name>
</gene>
<sequence length="335" mass="39112">MEIFSGVVISVIGSIALTKGYKKINSILYVKDYSAAKGNYIRDILNPELFKDRDLSIFEIKKDEDYNEDDDNDNDRVIINIWEINKKNLDLQRLKYQFIKIKKKEWEMNNAIDGSNICIINLGDDMFFRKPKISFKNIETKRAVESNILSEENEDTDEPGISHNIEGNNTDEFAEFFELSSMGYDIRTLKTIELNNKKGDKETEFIISEIDEETIPSKLHKKLQKSKSRNANKNNDGILKYSWKNTSGYLERIIRREEEYDEGYERIAVGESLNEKQINFKIRLDTKCCDEKIILASSFVQIMRGSWDKTLMLAKELRTRKASVLRKAAAFWYKP</sequence>
<dbReference type="Proteomes" id="UP000095038">
    <property type="component" value="Unassembled WGS sequence"/>
</dbReference>
<dbReference type="AlphaFoldDB" id="A0A1D2VQ47"/>
<dbReference type="GeneID" id="30968483"/>
<dbReference type="EMBL" id="KV454475">
    <property type="protein sequence ID" value="ODV63667.1"/>
    <property type="molecule type" value="Genomic_DNA"/>
</dbReference>
<evidence type="ECO:0000313" key="2">
    <source>
        <dbReference type="Proteomes" id="UP000095038"/>
    </source>
</evidence>
<evidence type="ECO:0000313" key="1">
    <source>
        <dbReference type="EMBL" id="ODV63667.1"/>
    </source>
</evidence>
<proteinExistence type="predicted"/>